<evidence type="ECO:0000256" key="7">
    <source>
        <dbReference type="ARBA" id="ARBA00022837"/>
    </source>
</evidence>
<dbReference type="PANTHER" id="PTHR43069">
    <property type="entry name" value="FUMARYLACETOACETASE"/>
    <property type="match status" value="1"/>
</dbReference>
<comment type="cofactor">
    <cofactor evidence="1 13">
        <name>Ca(2+)</name>
        <dbReference type="ChEBI" id="CHEBI:29108"/>
    </cofactor>
</comment>
<keyword evidence="7 13" id="KW-0106">Calcium</keyword>
<feature type="binding site" evidence="13">
    <location>
        <position position="108"/>
    </location>
    <ligand>
        <name>Ca(2+)</name>
        <dbReference type="ChEBI" id="CHEBI:29108"/>
    </ligand>
</feature>
<dbReference type="InterPro" id="IPR036462">
    <property type="entry name" value="Fumarylacetoacetase_N_sf"/>
</dbReference>
<evidence type="ECO:0000313" key="17">
    <source>
        <dbReference type="Proteomes" id="UP000316639"/>
    </source>
</evidence>
<dbReference type="Gene3D" id="2.30.30.230">
    <property type="entry name" value="Fumarylacetoacetase, N-terminal domain"/>
    <property type="match status" value="1"/>
</dbReference>
<evidence type="ECO:0000256" key="8">
    <source>
        <dbReference type="ARBA" id="ARBA00022842"/>
    </source>
</evidence>
<feature type="active site" description="Proton acceptor" evidence="11">
    <location>
        <position position="115"/>
    </location>
</feature>
<proteinExistence type="predicted"/>
<dbReference type="OrthoDB" id="3766879at2"/>
<evidence type="ECO:0000256" key="9">
    <source>
        <dbReference type="ARBA" id="ARBA00022878"/>
    </source>
</evidence>
<dbReference type="GO" id="GO:0006559">
    <property type="term" value="P:L-phenylalanine catabolic process"/>
    <property type="evidence" value="ECO:0007669"/>
    <property type="project" value="UniProtKB-UniPathway"/>
</dbReference>
<feature type="binding site" evidence="13">
    <location>
        <position position="231"/>
    </location>
    <ligand>
        <name>Mg(2+)</name>
        <dbReference type="ChEBI" id="CHEBI:18420"/>
    </ligand>
</feature>
<feature type="binding site" evidence="12">
    <location>
        <position position="110"/>
    </location>
    <ligand>
        <name>substrate</name>
    </ligand>
</feature>
<organism evidence="16 17">
    <name type="scientific">Lentzea tibetensis</name>
    <dbReference type="NCBI Taxonomy" id="2591470"/>
    <lineage>
        <taxon>Bacteria</taxon>
        <taxon>Bacillati</taxon>
        <taxon>Actinomycetota</taxon>
        <taxon>Actinomycetes</taxon>
        <taxon>Pseudonocardiales</taxon>
        <taxon>Pseudonocardiaceae</taxon>
        <taxon>Lentzea</taxon>
    </lineage>
</organism>
<evidence type="ECO:0000256" key="12">
    <source>
        <dbReference type="PIRSR" id="PIRSR605959-2"/>
    </source>
</evidence>
<evidence type="ECO:0000259" key="15">
    <source>
        <dbReference type="Pfam" id="PF09298"/>
    </source>
</evidence>
<dbReference type="SUPFAM" id="SSF63433">
    <property type="entry name" value="Fumarylacetoacetate hydrolase, FAH, N-terminal domain"/>
    <property type="match status" value="1"/>
</dbReference>
<evidence type="ECO:0000256" key="13">
    <source>
        <dbReference type="PIRSR" id="PIRSR605959-3"/>
    </source>
</evidence>
<dbReference type="Proteomes" id="UP000316639">
    <property type="component" value="Unassembled WGS sequence"/>
</dbReference>
<evidence type="ECO:0000256" key="5">
    <source>
        <dbReference type="ARBA" id="ARBA00022723"/>
    </source>
</evidence>
<dbReference type="Gene3D" id="3.90.850.10">
    <property type="entry name" value="Fumarylacetoacetase-like, C-terminal domain"/>
    <property type="match status" value="1"/>
</dbReference>
<evidence type="ECO:0000256" key="10">
    <source>
        <dbReference type="ARBA" id="ARBA00023232"/>
    </source>
</evidence>
<keyword evidence="17" id="KW-1185">Reference proteome</keyword>
<dbReference type="Pfam" id="PF09298">
    <property type="entry name" value="FAA_hydrolase_N"/>
    <property type="match status" value="1"/>
</dbReference>
<dbReference type="GO" id="GO:0004334">
    <property type="term" value="F:fumarylacetoacetase activity"/>
    <property type="evidence" value="ECO:0007669"/>
    <property type="project" value="UniProtKB-EC"/>
</dbReference>
<keyword evidence="8 13" id="KW-0460">Magnesium</keyword>
<dbReference type="EC" id="3.7.1.2" evidence="4"/>
<dbReference type="UniPathway" id="UPA00139">
    <property type="reaction ID" value="UER00341"/>
</dbReference>
<sequence length="388" mass="41516">MSWIGDAAFSEDQPFGPQTLPYGVVAEGVAIRVGDSALPLRGLALGPRIGDLVSGDSLNPLLAAGRPVWSELRARLREIVASASAPRGASLVPIDTAVLPFQVADYVDFYSSRHHAENVGRMFRPDGDALTPNWTHLPIGYHGRAGTVYVSGTDVVRPSGQRRTPEGIVHGPSERLDIEAEVGFVCGGPVASRVSTSRAAEHVFGVALVNDWSARDIQAWEYQPLGPFLAKSFATSISAWITPLEAFSVARVAPPAFDHPVQDYLKCDQPWGLDINIEVTLNDTVVARPPFRTMSWTFVQQLAHMTVNGATVRPGDLFASGTVSGPEKDERGSFLELSWGGKDPFWLKNGSSRSFLEDDDTVTLTATAPGEGGSVVGLAEVVGTVRSA</sequence>
<dbReference type="Pfam" id="PF01557">
    <property type="entry name" value="FAA_hydrolase"/>
    <property type="match status" value="1"/>
</dbReference>
<evidence type="ECO:0000256" key="3">
    <source>
        <dbReference type="ARBA" id="ARBA00004782"/>
    </source>
</evidence>
<dbReference type="GO" id="GO:0046872">
    <property type="term" value="F:metal ion binding"/>
    <property type="evidence" value="ECO:0007669"/>
    <property type="project" value="UniProtKB-KW"/>
</dbReference>
<protein>
    <recommendedName>
        <fullName evidence="4">fumarylacetoacetase</fullName>
        <ecNumber evidence="4">3.7.1.2</ecNumber>
    </recommendedName>
</protein>
<dbReference type="RefSeq" id="WP_146350008.1">
    <property type="nucleotide sequence ID" value="NZ_VOBR01000004.1"/>
</dbReference>
<dbReference type="InterPro" id="IPR005959">
    <property type="entry name" value="Fumarylacetoacetase"/>
</dbReference>
<name>A0A563EYY2_9PSEU</name>
<dbReference type="PANTHER" id="PTHR43069:SF2">
    <property type="entry name" value="FUMARYLACETOACETASE"/>
    <property type="match status" value="1"/>
</dbReference>
<keyword evidence="5 13" id="KW-0479">Metal-binding</keyword>
<dbReference type="InterPro" id="IPR036663">
    <property type="entry name" value="Fumarylacetoacetase_C_sf"/>
</dbReference>
<evidence type="ECO:0000256" key="11">
    <source>
        <dbReference type="PIRSR" id="PIRSR605959-1"/>
    </source>
</evidence>
<gene>
    <name evidence="16" type="ORF">FKR81_06335</name>
</gene>
<evidence type="ECO:0000256" key="6">
    <source>
        <dbReference type="ARBA" id="ARBA00022801"/>
    </source>
</evidence>
<comment type="cofactor">
    <cofactor evidence="2 13">
        <name>Mg(2+)</name>
        <dbReference type="ChEBI" id="CHEBI:18420"/>
    </cofactor>
</comment>
<feature type="domain" description="Fumarylacetoacetase-like C-terminal" evidence="14">
    <location>
        <begin position="107"/>
        <end position="367"/>
    </location>
</feature>
<evidence type="ECO:0000259" key="14">
    <source>
        <dbReference type="Pfam" id="PF01557"/>
    </source>
</evidence>
<evidence type="ECO:0000256" key="2">
    <source>
        <dbReference type="ARBA" id="ARBA00001946"/>
    </source>
</evidence>
<dbReference type="InterPro" id="IPR011234">
    <property type="entry name" value="Fumarylacetoacetase-like_C"/>
</dbReference>
<accession>A0A563EYY2</accession>
<comment type="pathway">
    <text evidence="3">Amino-acid degradation; L-phenylalanine degradation; acetoacetate and fumarate from L-phenylalanine: step 6/6.</text>
</comment>
<dbReference type="GO" id="GO:0006572">
    <property type="term" value="P:L-tyrosine catabolic process"/>
    <property type="evidence" value="ECO:0007669"/>
    <property type="project" value="UniProtKB-KW"/>
</dbReference>
<feature type="binding site" evidence="12">
    <location>
        <position position="218"/>
    </location>
    <ligand>
        <name>substrate</name>
    </ligand>
</feature>
<comment type="caution">
    <text evidence="16">The sequence shown here is derived from an EMBL/GenBank/DDBJ whole genome shotgun (WGS) entry which is preliminary data.</text>
</comment>
<dbReference type="GO" id="GO:1902000">
    <property type="term" value="P:homogentisate catabolic process"/>
    <property type="evidence" value="ECO:0007669"/>
    <property type="project" value="TreeGrafter"/>
</dbReference>
<feature type="binding site" evidence="12">
    <location>
        <position position="124"/>
    </location>
    <ligand>
        <name>substrate</name>
    </ligand>
</feature>
<evidence type="ECO:0000256" key="4">
    <source>
        <dbReference type="ARBA" id="ARBA00012094"/>
    </source>
</evidence>
<dbReference type="InterPro" id="IPR015377">
    <property type="entry name" value="Fumarylacetoacetase_N"/>
</dbReference>
<dbReference type="SUPFAM" id="SSF56529">
    <property type="entry name" value="FAH"/>
    <property type="match status" value="1"/>
</dbReference>
<feature type="binding site" evidence="13">
    <location>
        <position position="181"/>
    </location>
    <ligand>
        <name>Ca(2+)</name>
        <dbReference type="ChEBI" id="CHEBI:29108"/>
    </ligand>
</feature>
<reference evidence="16 17" key="1">
    <citation type="submission" date="2019-07" db="EMBL/GenBank/DDBJ databases">
        <title>Lentzea xizangensis sp. nov., isolated from Qinghai-Tibetan Plateau Soils.</title>
        <authorList>
            <person name="Huang J."/>
        </authorList>
    </citation>
    <scope>NUCLEOTIDE SEQUENCE [LARGE SCALE GENOMIC DNA]</scope>
    <source>
        <strain evidence="16 17">FXJ1.1311</strain>
    </source>
</reference>
<feature type="binding site" evidence="12">
    <location>
        <position position="222"/>
    </location>
    <ligand>
        <name>substrate</name>
    </ligand>
</feature>
<feature type="binding site" evidence="13">
    <location>
        <position position="179"/>
    </location>
    <ligand>
        <name>Ca(2+)</name>
        <dbReference type="ChEBI" id="CHEBI:29108"/>
    </ligand>
</feature>
<feature type="binding site" evidence="13">
    <location>
        <position position="211"/>
    </location>
    <ligand>
        <name>Ca(2+)</name>
        <dbReference type="ChEBI" id="CHEBI:29108"/>
    </ligand>
</feature>
<keyword evidence="6" id="KW-0378">Hydrolase</keyword>
<evidence type="ECO:0000313" key="16">
    <source>
        <dbReference type="EMBL" id="TWP52752.1"/>
    </source>
</evidence>
<keyword evidence="10" id="KW-0585">Phenylalanine catabolism</keyword>
<feature type="binding site" evidence="13">
    <location>
        <position position="211"/>
    </location>
    <ligand>
        <name>Mg(2+)</name>
        <dbReference type="ChEBI" id="CHEBI:18420"/>
    </ligand>
</feature>
<dbReference type="EMBL" id="VOBR01000004">
    <property type="protein sequence ID" value="TWP52752.1"/>
    <property type="molecule type" value="Genomic_DNA"/>
</dbReference>
<dbReference type="AlphaFoldDB" id="A0A563EYY2"/>
<feature type="binding site" evidence="12">
    <location>
        <position position="322"/>
    </location>
    <ligand>
        <name>substrate</name>
    </ligand>
</feature>
<feature type="domain" description="Fumarylacetoacetase N-terminal" evidence="15">
    <location>
        <begin position="18"/>
        <end position="93"/>
    </location>
</feature>
<keyword evidence="9" id="KW-0828">Tyrosine catabolism</keyword>
<evidence type="ECO:0000256" key="1">
    <source>
        <dbReference type="ARBA" id="ARBA00001913"/>
    </source>
</evidence>
<feature type="binding site" evidence="13">
    <location>
        <position position="235"/>
    </location>
    <ligand>
        <name>Mg(2+)</name>
        <dbReference type="ChEBI" id="CHEBI:18420"/>
    </ligand>
</feature>